<dbReference type="EMBL" id="KQ947428">
    <property type="protein sequence ID" value="KUJ10806.1"/>
    <property type="molecule type" value="Genomic_DNA"/>
</dbReference>
<dbReference type="InterPro" id="IPR013094">
    <property type="entry name" value="AB_hydrolase_3"/>
</dbReference>
<gene>
    <name evidence="3" type="ORF">LY89DRAFT_759684</name>
</gene>
<feature type="domain" description="Alpha/beta hydrolase fold-3" evidence="2">
    <location>
        <begin position="40"/>
        <end position="153"/>
    </location>
</feature>
<dbReference type="GO" id="GO:0016787">
    <property type="term" value="F:hydrolase activity"/>
    <property type="evidence" value="ECO:0007669"/>
    <property type="project" value="UniProtKB-KW"/>
</dbReference>
<dbReference type="InterPro" id="IPR050300">
    <property type="entry name" value="GDXG_lipolytic_enzyme"/>
</dbReference>
<reference evidence="3 4" key="1">
    <citation type="submission" date="2015-10" db="EMBL/GenBank/DDBJ databases">
        <title>Full genome of DAOMC 229536 Phialocephala scopiformis, a fungal endophyte of spruce producing the potent anti-insectan compound rugulosin.</title>
        <authorList>
            <consortium name="DOE Joint Genome Institute"/>
            <person name="Walker A.K."/>
            <person name="Frasz S.L."/>
            <person name="Seifert K.A."/>
            <person name="Miller J.D."/>
            <person name="Mondo S.J."/>
            <person name="Labutti K."/>
            <person name="Lipzen A."/>
            <person name="Dockter R."/>
            <person name="Kennedy M."/>
            <person name="Grigoriev I.V."/>
            <person name="Spatafora J.W."/>
        </authorList>
    </citation>
    <scope>NUCLEOTIDE SEQUENCE [LARGE SCALE GENOMIC DNA]</scope>
    <source>
        <strain evidence="3 4">CBS 120377</strain>
    </source>
</reference>
<dbReference type="SUPFAM" id="SSF53474">
    <property type="entry name" value="alpha/beta-Hydrolases"/>
    <property type="match status" value="1"/>
</dbReference>
<dbReference type="KEGG" id="psco:LY89DRAFT_759684"/>
<dbReference type="Proteomes" id="UP000070700">
    <property type="component" value="Unassembled WGS sequence"/>
</dbReference>
<evidence type="ECO:0000313" key="3">
    <source>
        <dbReference type="EMBL" id="KUJ10806.1"/>
    </source>
</evidence>
<dbReference type="Gene3D" id="3.40.50.1820">
    <property type="entry name" value="alpha/beta hydrolase"/>
    <property type="match status" value="1"/>
</dbReference>
<dbReference type="OrthoDB" id="19653at2759"/>
<dbReference type="RefSeq" id="XP_018065161.1">
    <property type="nucleotide sequence ID" value="XM_018221471.1"/>
</dbReference>
<dbReference type="Pfam" id="PF07859">
    <property type="entry name" value="Abhydrolase_3"/>
    <property type="match status" value="1"/>
</dbReference>
<accession>A0A194WS58</accession>
<dbReference type="InterPro" id="IPR029058">
    <property type="entry name" value="AB_hydrolase_fold"/>
</dbReference>
<sequence length="335" mass="37761">MAAKSTHVFKTIGTLSLHLDIYTRTLPPANDVFTPETPVILFFHGGGVVSHDRRLLLPHIVQSSLLRGWPLVSADYRLLPQTKGIDILEDIKDAYTFVRTKLFSILHGSSDSNENVIKNVIVAGCSAGAYATYQAGHHFQPRPIALLAYYGNATVDDPWFRSNKVLTEKPLLQSQIQHFLDEPENCGYTTPAHQFDRSCLLQDLNPSPDWKKPEEAVEDKERLPRDTLYFWLLQNNLYPELMKGFDKSLSDEEAWKGYTRTVIVHGDEDDMVPYQASVDVASVIGPVTVKLFTVKGKKHAFDSGLYLGDPDLELVEEAWRALDEIVRELSVYTEG</sequence>
<proteinExistence type="predicted"/>
<evidence type="ECO:0000313" key="4">
    <source>
        <dbReference type="Proteomes" id="UP000070700"/>
    </source>
</evidence>
<evidence type="ECO:0000256" key="1">
    <source>
        <dbReference type="ARBA" id="ARBA00022801"/>
    </source>
</evidence>
<keyword evidence="1 3" id="KW-0378">Hydrolase</keyword>
<dbReference type="PANTHER" id="PTHR48081">
    <property type="entry name" value="AB HYDROLASE SUPERFAMILY PROTEIN C4A8.06C"/>
    <property type="match status" value="1"/>
</dbReference>
<dbReference type="GeneID" id="28831197"/>
<dbReference type="AlphaFoldDB" id="A0A194WS58"/>
<dbReference type="PANTHER" id="PTHR48081:SF3">
    <property type="entry name" value="ALPHA_BETA HYDROLASE FOLD-3 DOMAIN-CONTAINING PROTEIN"/>
    <property type="match status" value="1"/>
</dbReference>
<dbReference type="InParanoid" id="A0A194WS58"/>
<keyword evidence="4" id="KW-1185">Reference proteome</keyword>
<organism evidence="3 4">
    <name type="scientific">Mollisia scopiformis</name>
    <name type="common">Conifer needle endophyte fungus</name>
    <name type="synonym">Phialocephala scopiformis</name>
    <dbReference type="NCBI Taxonomy" id="149040"/>
    <lineage>
        <taxon>Eukaryota</taxon>
        <taxon>Fungi</taxon>
        <taxon>Dikarya</taxon>
        <taxon>Ascomycota</taxon>
        <taxon>Pezizomycotina</taxon>
        <taxon>Leotiomycetes</taxon>
        <taxon>Helotiales</taxon>
        <taxon>Mollisiaceae</taxon>
        <taxon>Mollisia</taxon>
    </lineage>
</organism>
<name>A0A194WS58_MOLSC</name>
<evidence type="ECO:0000259" key="2">
    <source>
        <dbReference type="Pfam" id="PF07859"/>
    </source>
</evidence>
<protein>
    <submittedName>
        <fullName evidence="3">Alpha/beta-hydrolase</fullName>
    </submittedName>
</protein>